<name>A0ABD1W682_9LAMI</name>
<gene>
    <name evidence="2" type="ORF">Fot_14249</name>
</gene>
<evidence type="ECO:0000313" key="3">
    <source>
        <dbReference type="Proteomes" id="UP001604277"/>
    </source>
</evidence>
<keyword evidence="3" id="KW-1185">Reference proteome</keyword>
<evidence type="ECO:0000313" key="2">
    <source>
        <dbReference type="EMBL" id="KAL2545016.1"/>
    </source>
</evidence>
<comment type="caution">
    <text evidence="2">The sequence shown here is derived from an EMBL/GenBank/DDBJ whole genome shotgun (WGS) entry which is preliminary data.</text>
</comment>
<feature type="region of interest" description="Disordered" evidence="1">
    <location>
        <begin position="51"/>
        <end position="86"/>
    </location>
</feature>
<evidence type="ECO:0000256" key="1">
    <source>
        <dbReference type="SAM" id="MobiDB-lite"/>
    </source>
</evidence>
<protein>
    <submittedName>
        <fullName evidence="2">Uncharacterized protein</fullName>
    </submittedName>
</protein>
<reference evidence="3" key="1">
    <citation type="submission" date="2024-07" db="EMBL/GenBank/DDBJ databases">
        <title>Two chromosome-level genome assemblies of Korean endemic species Abeliophyllum distichum and Forsythia ovata (Oleaceae).</title>
        <authorList>
            <person name="Jang H."/>
        </authorList>
    </citation>
    <scope>NUCLEOTIDE SEQUENCE [LARGE SCALE GENOMIC DNA]</scope>
</reference>
<sequence>MEAARKAANLYGGESGGSGECLDGRIVDTVFKLCAEIKNLLVSKRPALVKEEVDIDDGGNDGNESESRGNTNNANEDLSMTETPSSVQCKGVEEFIDHTYTYTIRTIQAADKAIDSAV</sequence>
<organism evidence="2 3">
    <name type="scientific">Forsythia ovata</name>
    <dbReference type="NCBI Taxonomy" id="205694"/>
    <lineage>
        <taxon>Eukaryota</taxon>
        <taxon>Viridiplantae</taxon>
        <taxon>Streptophyta</taxon>
        <taxon>Embryophyta</taxon>
        <taxon>Tracheophyta</taxon>
        <taxon>Spermatophyta</taxon>
        <taxon>Magnoliopsida</taxon>
        <taxon>eudicotyledons</taxon>
        <taxon>Gunneridae</taxon>
        <taxon>Pentapetalae</taxon>
        <taxon>asterids</taxon>
        <taxon>lamiids</taxon>
        <taxon>Lamiales</taxon>
        <taxon>Oleaceae</taxon>
        <taxon>Forsythieae</taxon>
        <taxon>Forsythia</taxon>
    </lineage>
</organism>
<accession>A0ABD1W682</accession>
<proteinExistence type="predicted"/>
<dbReference type="AlphaFoldDB" id="A0ABD1W682"/>
<feature type="region of interest" description="Disordered" evidence="1">
    <location>
        <begin position="1"/>
        <end position="20"/>
    </location>
</feature>
<dbReference type="Proteomes" id="UP001604277">
    <property type="component" value="Unassembled WGS sequence"/>
</dbReference>
<dbReference type="EMBL" id="JBFOLJ010000004">
    <property type="protein sequence ID" value="KAL2545016.1"/>
    <property type="molecule type" value="Genomic_DNA"/>
</dbReference>
<feature type="compositionally biased region" description="Polar residues" evidence="1">
    <location>
        <begin position="68"/>
        <end position="86"/>
    </location>
</feature>